<feature type="compositionally biased region" description="Low complexity" evidence="1">
    <location>
        <begin position="89"/>
        <end position="101"/>
    </location>
</feature>
<evidence type="ECO:0000313" key="3">
    <source>
        <dbReference type="EMBL" id="TSE21377.1"/>
    </source>
</evidence>
<keyword evidence="4" id="KW-1185">Reference proteome</keyword>
<organism evidence="3 4">
    <name type="scientific">Tepidimonas alkaliphilus</name>
    <dbReference type="NCBI Taxonomy" id="2588942"/>
    <lineage>
        <taxon>Bacteria</taxon>
        <taxon>Pseudomonadati</taxon>
        <taxon>Pseudomonadota</taxon>
        <taxon>Betaproteobacteria</taxon>
        <taxon>Burkholderiales</taxon>
        <taxon>Tepidimonas</taxon>
    </lineage>
</organism>
<dbReference type="Proteomes" id="UP000315736">
    <property type="component" value="Unassembled WGS sequence"/>
</dbReference>
<evidence type="ECO:0000259" key="2">
    <source>
        <dbReference type="Pfam" id="PF10099"/>
    </source>
</evidence>
<name>A0A554WCS8_9BURK</name>
<dbReference type="Pfam" id="PF10099">
    <property type="entry name" value="RskA_C"/>
    <property type="match status" value="1"/>
</dbReference>
<comment type="caution">
    <text evidence="3">The sequence shown here is derived from an EMBL/GenBank/DDBJ whole genome shotgun (WGS) entry which is preliminary data.</text>
</comment>
<feature type="domain" description="Anti-sigma K factor RskA C-terminal" evidence="2">
    <location>
        <begin position="4"/>
        <end position="102"/>
    </location>
</feature>
<evidence type="ECO:0000313" key="4">
    <source>
        <dbReference type="Proteomes" id="UP000315736"/>
    </source>
</evidence>
<accession>A0A554WCS8</accession>
<reference evidence="3 4" key="1">
    <citation type="submission" date="2019-07" db="EMBL/GenBank/DDBJ databases">
        <title>Tepidimonas alkaliphilus YIM 72238 draft genome.</title>
        <authorList>
            <person name="Da Costa M.S."/>
            <person name="Froufe H.J.C."/>
            <person name="Egas C."/>
            <person name="Albuquerque L."/>
        </authorList>
    </citation>
    <scope>NUCLEOTIDE SEQUENCE [LARGE SCALE GENOMIC DNA]</scope>
    <source>
        <strain evidence="3 4">YIM 72238</strain>
    </source>
</reference>
<proteinExistence type="predicted"/>
<dbReference type="AlphaFoldDB" id="A0A554WCS8"/>
<protein>
    <submittedName>
        <fullName evidence="3">Anti-sigma-K factor rskA</fullName>
    </submittedName>
</protein>
<feature type="region of interest" description="Disordered" evidence="1">
    <location>
        <begin position="89"/>
        <end position="119"/>
    </location>
</feature>
<dbReference type="EMBL" id="VJNB01000001">
    <property type="protein sequence ID" value="TSE21377.1"/>
    <property type="molecule type" value="Genomic_DNA"/>
</dbReference>
<dbReference type="InterPro" id="IPR018764">
    <property type="entry name" value="RskA_C"/>
</dbReference>
<sequence length="119" mass="12105">MGATVAILQPAEPDPAAGVIVVTQPSAQVWQVIVPRQADPGPQRSWELWAVPVEGQPISLGLAPPGHATPVRTPPGEVAFKALAVSLEPAGGSPTGTPTGPVRYLAPWPSAPAASQNPT</sequence>
<evidence type="ECO:0000256" key="1">
    <source>
        <dbReference type="SAM" id="MobiDB-lite"/>
    </source>
</evidence>
<gene>
    <name evidence="3" type="ORF">Talka_00044</name>
</gene>
<dbReference type="GO" id="GO:0005886">
    <property type="term" value="C:plasma membrane"/>
    <property type="evidence" value="ECO:0007669"/>
    <property type="project" value="InterPro"/>
</dbReference>